<comment type="caution">
    <text evidence="2">The sequence shown here is derived from an EMBL/GenBank/DDBJ whole genome shotgun (WGS) entry which is preliminary data.</text>
</comment>
<dbReference type="PANTHER" id="PTHR32097">
    <property type="entry name" value="CAMP-BINDING PROTEIN 1-RELATED"/>
    <property type="match status" value="1"/>
</dbReference>
<name>A0A2B4RCU1_STYPI</name>
<dbReference type="Proteomes" id="UP000225706">
    <property type="component" value="Unassembled WGS sequence"/>
</dbReference>
<organism evidence="2 3">
    <name type="scientific">Stylophora pistillata</name>
    <name type="common">Smooth cauliflower coral</name>
    <dbReference type="NCBI Taxonomy" id="50429"/>
    <lineage>
        <taxon>Eukaryota</taxon>
        <taxon>Metazoa</taxon>
        <taxon>Cnidaria</taxon>
        <taxon>Anthozoa</taxon>
        <taxon>Hexacorallia</taxon>
        <taxon>Scleractinia</taxon>
        <taxon>Astrocoeniina</taxon>
        <taxon>Pocilloporidae</taxon>
        <taxon>Stylophora</taxon>
    </lineage>
</organism>
<dbReference type="InterPro" id="IPR029071">
    <property type="entry name" value="Ubiquitin-like_domsf"/>
</dbReference>
<sequence>MLKIQVGMLCDLCKTRKLRREFPSDTVTDKCDHAPLHCLRHVSGFIQLNIKSNISDFLVSKQCVTRYVEKHQKCSQCPQAVKTCNPRYCEYLETLENLFPKYSAPAATTENVEAISLVGNETISVVMLGGDSTVVAFRPSMTIQDLKNYVQTRLGPAPQKQRLLYKEKELKKKTFSSRILESYHENFKPLLILISEKSRSMICDLCKTRKLRREFPSDTVTDKCDHAPLHCLRCVTKYVEKYHKCSQCLQAVKTSDPRYCEYLETLENLFPKYSAPAATTENVEAISDGNETISVVMLGGDSTVVAFRPSMTIQDLKNYVQTRLGPAPQKQRLLYKEKELKTHSVFDLFWGYPSSGRDYLDASVLIYSGSFPLGIVDYSQTAFSGISHSGDVMDDGNRLGHHTIRVQLKSLPSNINKLFFTLSAWSSPNISKYPNPSLRFFDAKEPNKQLCSDQMGHAAHSQAVIMCSLSKIDGVWKVFSLRTLSAGNANNYSPLQQTIGGIVAQGLC</sequence>
<dbReference type="InterPro" id="IPR051324">
    <property type="entry name" value="Stress/Tellurium_Resist"/>
</dbReference>
<evidence type="ECO:0000313" key="3">
    <source>
        <dbReference type="Proteomes" id="UP000225706"/>
    </source>
</evidence>
<feature type="domain" description="Ubiquitin-like" evidence="1">
    <location>
        <begin position="291"/>
        <end position="341"/>
    </location>
</feature>
<protein>
    <recommendedName>
        <fullName evidence="1">Ubiquitin-like domain-containing protein</fullName>
    </recommendedName>
</protein>
<keyword evidence="3" id="KW-1185">Reference proteome</keyword>
<dbReference type="InterPro" id="IPR000626">
    <property type="entry name" value="Ubiquitin-like_dom"/>
</dbReference>
<dbReference type="SMART" id="SM00213">
    <property type="entry name" value="UBQ"/>
    <property type="match status" value="2"/>
</dbReference>
<evidence type="ECO:0000313" key="2">
    <source>
        <dbReference type="EMBL" id="PFX14609.1"/>
    </source>
</evidence>
<dbReference type="CDD" id="cd17039">
    <property type="entry name" value="Ubl_ubiquitin_like"/>
    <property type="match status" value="1"/>
</dbReference>
<gene>
    <name evidence="2" type="ORF">AWC38_SpisGene21218</name>
</gene>
<dbReference type="STRING" id="50429.A0A2B4RCU1"/>
<accession>A0A2B4RCU1</accession>
<dbReference type="Gene3D" id="3.10.20.90">
    <property type="entry name" value="Phosphatidylinositol 3-kinase Catalytic Subunit, Chain A, domain 1"/>
    <property type="match status" value="2"/>
</dbReference>
<dbReference type="AlphaFoldDB" id="A0A2B4RCU1"/>
<dbReference type="EMBL" id="LSMT01000755">
    <property type="protein sequence ID" value="PFX14609.1"/>
    <property type="molecule type" value="Genomic_DNA"/>
</dbReference>
<reference evidence="3" key="1">
    <citation type="journal article" date="2017" name="bioRxiv">
        <title>Comparative analysis of the genomes of Stylophora pistillata and Acropora digitifera provides evidence for extensive differences between species of corals.</title>
        <authorList>
            <person name="Voolstra C.R."/>
            <person name="Li Y."/>
            <person name="Liew Y.J."/>
            <person name="Baumgarten S."/>
            <person name="Zoccola D."/>
            <person name="Flot J.-F."/>
            <person name="Tambutte S."/>
            <person name="Allemand D."/>
            <person name="Aranda M."/>
        </authorList>
    </citation>
    <scope>NUCLEOTIDE SEQUENCE [LARGE SCALE GENOMIC DNA]</scope>
</reference>
<evidence type="ECO:0000259" key="1">
    <source>
        <dbReference type="PROSITE" id="PS50053"/>
    </source>
</evidence>
<proteinExistence type="predicted"/>
<dbReference type="OrthoDB" id="408003at2759"/>
<dbReference type="SUPFAM" id="SSF54236">
    <property type="entry name" value="Ubiquitin-like"/>
    <property type="match status" value="2"/>
</dbReference>
<dbReference type="Gene3D" id="2.60.60.30">
    <property type="entry name" value="sav2460 like domains"/>
    <property type="match status" value="1"/>
</dbReference>
<dbReference type="Pfam" id="PF00240">
    <property type="entry name" value="ubiquitin"/>
    <property type="match status" value="2"/>
</dbReference>
<dbReference type="PROSITE" id="PS50053">
    <property type="entry name" value="UBIQUITIN_2"/>
    <property type="match status" value="2"/>
</dbReference>
<dbReference type="PANTHER" id="PTHR32097:SF17">
    <property type="entry name" value="CAMP-BINDING PROTEIN 1-RELATED"/>
    <property type="match status" value="1"/>
</dbReference>
<feature type="domain" description="Ubiquitin-like" evidence="1">
    <location>
        <begin position="121"/>
        <end position="173"/>
    </location>
</feature>